<evidence type="ECO:0000256" key="10">
    <source>
        <dbReference type="PROSITE-ProRule" id="PRU00703"/>
    </source>
</evidence>
<keyword evidence="5" id="KW-0406">Ion transport</keyword>
<dbReference type="GO" id="GO:0034707">
    <property type="term" value="C:chloride channel complex"/>
    <property type="evidence" value="ECO:0007669"/>
    <property type="project" value="UniProtKB-KW"/>
</dbReference>
<feature type="transmembrane region" description="Helical" evidence="11">
    <location>
        <begin position="61"/>
        <end position="84"/>
    </location>
</feature>
<feature type="transmembrane region" description="Helical" evidence="11">
    <location>
        <begin position="377"/>
        <end position="397"/>
    </location>
</feature>
<evidence type="ECO:0000256" key="9">
    <source>
        <dbReference type="ARBA" id="ARBA00023303"/>
    </source>
</evidence>
<feature type="transmembrane region" description="Helical" evidence="11">
    <location>
        <begin position="111"/>
        <end position="135"/>
    </location>
</feature>
<organism evidence="13 14">
    <name type="scientific">Mucinivorans hirudinis</name>
    <dbReference type="NCBI Taxonomy" id="1433126"/>
    <lineage>
        <taxon>Bacteria</taxon>
        <taxon>Pseudomonadati</taxon>
        <taxon>Bacteroidota</taxon>
        <taxon>Bacteroidia</taxon>
        <taxon>Bacteroidales</taxon>
        <taxon>Rikenellaceae</taxon>
        <taxon>Mucinivorans</taxon>
    </lineage>
</organism>
<evidence type="ECO:0000256" key="1">
    <source>
        <dbReference type="ARBA" id="ARBA00004141"/>
    </source>
</evidence>
<dbReference type="PANTHER" id="PTHR43427:SF6">
    <property type="entry name" value="CHLORIDE CHANNEL PROTEIN CLC-E"/>
    <property type="match status" value="1"/>
</dbReference>
<feature type="transmembrane region" description="Helical" evidence="11">
    <location>
        <begin position="155"/>
        <end position="183"/>
    </location>
</feature>
<dbReference type="eggNOG" id="COG0517">
    <property type="taxonomic scope" value="Bacteria"/>
</dbReference>
<dbReference type="InterPro" id="IPR001807">
    <property type="entry name" value="ClC"/>
</dbReference>
<keyword evidence="3 11" id="KW-0812">Transmembrane</keyword>
<evidence type="ECO:0000256" key="5">
    <source>
        <dbReference type="ARBA" id="ARBA00023065"/>
    </source>
</evidence>
<keyword evidence="10" id="KW-0129">CBS domain</keyword>
<feature type="transmembrane region" description="Helical" evidence="11">
    <location>
        <begin position="349"/>
        <end position="371"/>
    </location>
</feature>
<dbReference type="InterPro" id="IPR014743">
    <property type="entry name" value="Cl-channel_core"/>
</dbReference>
<feature type="transmembrane region" description="Helical" evidence="11">
    <location>
        <begin position="21"/>
        <end position="41"/>
    </location>
</feature>
<dbReference type="EMBL" id="HG934468">
    <property type="protein sequence ID" value="CDN32129.1"/>
    <property type="molecule type" value="Genomic_DNA"/>
</dbReference>
<dbReference type="AlphaFoldDB" id="A0A060RDU6"/>
<evidence type="ECO:0000313" key="14">
    <source>
        <dbReference type="Proteomes" id="UP000027616"/>
    </source>
</evidence>
<accession>A0A060RDU6</accession>
<evidence type="ECO:0000256" key="8">
    <source>
        <dbReference type="ARBA" id="ARBA00023214"/>
    </source>
</evidence>
<keyword evidence="14" id="KW-1185">Reference proteome</keyword>
<keyword evidence="4 11" id="KW-1133">Transmembrane helix</keyword>
<evidence type="ECO:0000256" key="2">
    <source>
        <dbReference type="ARBA" id="ARBA00022448"/>
    </source>
</evidence>
<feature type="transmembrane region" description="Helical" evidence="11">
    <location>
        <begin position="269"/>
        <end position="287"/>
    </location>
</feature>
<dbReference type="Pfam" id="PF00571">
    <property type="entry name" value="CBS"/>
    <property type="match status" value="2"/>
</dbReference>
<comment type="subcellular location">
    <subcellularLocation>
        <location evidence="1">Membrane</location>
        <topology evidence="1">Multi-pass membrane protein</topology>
    </subcellularLocation>
</comment>
<dbReference type="PATRIC" id="fig|1433126.3.peg.2029"/>
<proteinExistence type="predicted"/>
<feature type="domain" description="CBS" evidence="12">
    <location>
        <begin position="465"/>
        <end position="523"/>
    </location>
</feature>
<dbReference type="CDD" id="cd00400">
    <property type="entry name" value="Voltage_gated_ClC"/>
    <property type="match status" value="1"/>
</dbReference>
<sequence>MKYKKLYLRLVQMMHRLSEKQLLFVLAVVVGIVVGITGHILKESIHIVQNIVTNFGNAANVNYLYLFFPATGITLTVLFVKYWVKDDISHGVTKIFYAISRKDSRIKPHNCYSSVVSSSVTIGFGGSVGAEAPIVLTGAAIGSNVGQFLRLKYNYITLLLGCGAAAAISAVYKAPIAGFAFVLEVLMLELTFTSVVPLLIASVTAATTTFILVGIEPFFAGITPPFVLGNIPYYALLGIAGGVVSYFFSQTTMKIEGRFAKIKNRTHKIIFGGTILGLLIFIFPPLYGEGYNSIQTLLEGHTGNIFKHSLFYGIQDQFLTLFLYALGILLFKVIAMTMTNASGGVGGTFAPSLFIGAMLGFIFAITVNHLFDADLPVSSFTLVGMAAVMSGVMKAPITSMFLVAELTGGFQLFLPLMLAAAVSFALSYYFDPYSIYTKRLASRGELLTHNKDENTLQFMKTAELIERDFGTVPFDGKLRDMVVEVERSQRNLFAVVDQEGCLAGIITLDDIRGDMFKPDKWDKMPLTDYMWEPPEKIYEQEDMRSVVEKFEITGAWNLPVVGSRGEYVGFVSKSRLMTAYRRQLQKLTQE</sequence>
<feature type="transmembrane region" description="Helical" evidence="11">
    <location>
        <begin position="409"/>
        <end position="430"/>
    </location>
</feature>
<evidence type="ECO:0000256" key="4">
    <source>
        <dbReference type="ARBA" id="ARBA00022989"/>
    </source>
</evidence>
<dbReference type="eggNOG" id="COG0038">
    <property type="taxonomic scope" value="Bacteria"/>
</dbReference>
<keyword evidence="6 11" id="KW-0472">Membrane</keyword>
<dbReference type="SUPFAM" id="SSF81340">
    <property type="entry name" value="Clc chloride channel"/>
    <property type="match status" value="1"/>
</dbReference>
<dbReference type="PROSITE" id="PS51371">
    <property type="entry name" value="CBS"/>
    <property type="match status" value="2"/>
</dbReference>
<dbReference type="HOGENOM" id="CLU_015263_5_1_10"/>
<evidence type="ECO:0000256" key="3">
    <source>
        <dbReference type="ARBA" id="ARBA00022692"/>
    </source>
</evidence>
<keyword evidence="9" id="KW-0407">Ion channel</keyword>
<dbReference type="Gene3D" id="1.10.3080.10">
    <property type="entry name" value="Clc chloride channel"/>
    <property type="match status" value="1"/>
</dbReference>
<dbReference type="PRINTS" id="PR00762">
    <property type="entry name" value="CLCHANNEL"/>
</dbReference>
<dbReference type="KEGG" id="rbc:BN938_2056"/>
<name>A0A060RDU6_9BACT</name>
<feature type="transmembrane region" description="Helical" evidence="11">
    <location>
        <begin position="318"/>
        <end position="337"/>
    </location>
</feature>
<dbReference type="InterPro" id="IPR046342">
    <property type="entry name" value="CBS_dom_sf"/>
</dbReference>
<keyword evidence="8" id="KW-0868">Chloride</keyword>
<dbReference type="GO" id="GO:0005254">
    <property type="term" value="F:chloride channel activity"/>
    <property type="evidence" value="ECO:0007669"/>
    <property type="project" value="UniProtKB-KW"/>
</dbReference>
<feature type="domain" description="CBS" evidence="12">
    <location>
        <begin position="530"/>
        <end position="587"/>
    </location>
</feature>
<keyword evidence="7" id="KW-0869">Chloride channel</keyword>
<evidence type="ECO:0000256" key="11">
    <source>
        <dbReference type="SAM" id="Phobius"/>
    </source>
</evidence>
<evidence type="ECO:0000256" key="6">
    <source>
        <dbReference type="ARBA" id="ARBA00023136"/>
    </source>
</evidence>
<dbReference type="PANTHER" id="PTHR43427">
    <property type="entry name" value="CHLORIDE CHANNEL PROTEIN CLC-E"/>
    <property type="match status" value="1"/>
</dbReference>
<dbReference type="Gene3D" id="3.10.580.10">
    <property type="entry name" value="CBS-domain"/>
    <property type="match status" value="1"/>
</dbReference>
<keyword evidence="2" id="KW-0813">Transport</keyword>
<dbReference type="InterPro" id="IPR000644">
    <property type="entry name" value="CBS_dom"/>
</dbReference>
<dbReference type="Proteomes" id="UP000027616">
    <property type="component" value="Chromosome I"/>
</dbReference>
<feature type="transmembrane region" description="Helical" evidence="11">
    <location>
        <begin position="195"/>
        <end position="219"/>
    </location>
</feature>
<evidence type="ECO:0000256" key="7">
    <source>
        <dbReference type="ARBA" id="ARBA00023173"/>
    </source>
</evidence>
<dbReference type="InterPro" id="IPR050368">
    <property type="entry name" value="ClC-type_chloride_channel"/>
</dbReference>
<evidence type="ECO:0000313" key="13">
    <source>
        <dbReference type="EMBL" id="CDN32129.1"/>
    </source>
</evidence>
<dbReference type="Pfam" id="PF00654">
    <property type="entry name" value="Voltage_CLC"/>
    <property type="match status" value="1"/>
</dbReference>
<dbReference type="SUPFAM" id="SSF54631">
    <property type="entry name" value="CBS-domain pair"/>
    <property type="match status" value="1"/>
</dbReference>
<protein>
    <submittedName>
        <fullName evidence="13">Chloride channel protein</fullName>
    </submittedName>
</protein>
<reference evidence="13 14" key="1">
    <citation type="journal article" date="2015" name="Genome Announc.">
        <title>Complete Genome Sequence of the Novel Leech Symbiont Mucinivorans hirudinis M3T.</title>
        <authorList>
            <person name="Nelson M.C."/>
            <person name="Bomar L."/>
            <person name="Graf J."/>
        </authorList>
    </citation>
    <scope>NUCLEOTIDE SEQUENCE [LARGE SCALE GENOMIC DNA]</scope>
    <source>
        <strain evidence="14">M3</strain>
    </source>
</reference>
<dbReference type="STRING" id="1433126.BN938_2056"/>
<gene>
    <name evidence="13" type="ORF">BN938_2056</name>
</gene>
<evidence type="ECO:0000259" key="12">
    <source>
        <dbReference type="PROSITE" id="PS51371"/>
    </source>
</evidence>
<feature type="transmembrane region" description="Helical" evidence="11">
    <location>
        <begin position="231"/>
        <end position="248"/>
    </location>
</feature>